<gene>
    <name evidence="1" type="ORF">I3517_04305</name>
</gene>
<proteinExistence type="predicted"/>
<comment type="caution">
    <text evidence="1">The sequence shown here is derived from an EMBL/GenBank/DDBJ whole genome shotgun (WGS) entry which is preliminary data.</text>
</comment>
<name>A0A8I0ZM31_RHOER</name>
<accession>A0A8I0ZM31</accession>
<organism evidence="1 2">
    <name type="scientific">Rhodococcus erythropolis</name>
    <name type="common">Arthrobacter picolinophilus</name>
    <dbReference type="NCBI Taxonomy" id="1833"/>
    <lineage>
        <taxon>Bacteria</taxon>
        <taxon>Bacillati</taxon>
        <taxon>Actinomycetota</taxon>
        <taxon>Actinomycetes</taxon>
        <taxon>Mycobacteriales</taxon>
        <taxon>Nocardiaceae</taxon>
        <taxon>Rhodococcus</taxon>
        <taxon>Rhodococcus erythropolis group</taxon>
    </lineage>
</organism>
<evidence type="ECO:0000313" key="2">
    <source>
        <dbReference type="Proteomes" id="UP000627573"/>
    </source>
</evidence>
<reference evidence="1 2" key="1">
    <citation type="submission" date="2020-12" db="EMBL/GenBank/DDBJ databases">
        <title>Draft genome sequence of furan degrading bacterial strain FUR100.</title>
        <authorList>
            <person name="Woiski C."/>
        </authorList>
    </citation>
    <scope>NUCLEOTIDE SEQUENCE [LARGE SCALE GENOMIC DNA]</scope>
    <source>
        <strain evidence="1 2">FUR100</strain>
    </source>
</reference>
<dbReference type="Proteomes" id="UP000627573">
    <property type="component" value="Unassembled WGS sequence"/>
</dbReference>
<dbReference type="AlphaFoldDB" id="A0A8I0ZM31"/>
<evidence type="ECO:0000313" key="1">
    <source>
        <dbReference type="EMBL" id="MBH5141835.1"/>
    </source>
</evidence>
<sequence length="47" mass="5332">MTVKIQNGATYTIVKRTNPTDGQRDYYWLGDNGQEIELTDDEAAELP</sequence>
<keyword evidence="2" id="KW-1185">Reference proteome</keyword>
<dbReference type="RefSeq" id="WP_197940534.1">
    <property type="nucleotide sequence ID" value="NZ_JAECSB010000021.1"/>
</dbReference>
<dbReference type="EMBL" id="JAECSB010000021">
    <property type="protein sequence ID" value="MBH5141835.1"/>
    <property type="molecule type" value="Genomic_DNA"/>
</dbReference>
<protein>
    <submittedName>
        <fullName evidence="1">Uncharacterized protein</fullName>
    </submittedName>
</protein>